<feature type="signal peptide" evidence="1">
    <location>
        <begin position="1"/>
        <end position="21"/>
    </location>
</feature>
<name>A0ABN8NZB4_9CNID</name>
<protein>
    <submittedName>
        <fullName evidence="2">Uncharacterized protein</fullName>
    </submittedName>
</protein>
<organism evidence="2 3">
    <name type="scientific">Porites lobata</name>
    <dbReference type="NCBI Taxonomy" id="104759"/>
    <lineage>
        <taxon>Eukaryota</taxon>
        <taxon>Metazoa</taxon>
        <taxon>Cnidaria</taxon>
        <taxon>Anthozoa</taxon>
        <taxon>Hexacorallia</taxon>
        <taxon>Scleractinia</taxon>
        <taxon>Fungiina</taxon>
        <taxon>Poritidae</taxon>
        <taxon>Porites</taxon>
    </lineage>
</organism>
<evidence type="ECO:0000313" key="2">
    <source>
        <dbReference type="EMBL" id="CAH3127804.1"/>
    </source>
</evidence>
<keyword evidence="1" id="KW-0732">Signal</keyword>
<keyword evidence="3" id="KW-1185">Reference proteome</keyword>
<accession>A0ABN8NZB4</accession>
<dbReference type="Gene3D" id="6.10.140.1350">
    <property type="match status" value="1"/>
</dbReference>
<dbReference type="EMBL" id="CALNXK010000044">
    <property type="protein sequence ID" value="CAH3127804.1"/>
    <property type="molecule type" value="Genomic_DNA"/>
</dbReference>
<comment type="caution">
    <text evidence="2">The sequence shown here is derived from an EMBL/GenBank/DDBJ whole genome shotgun (WGS) entry which is preliminary data.</text>
</comment>
<evidence type="ECO:0000256" key="1">
    <source>
        <dbReference type="SAM" id="SignalP"/>
    </source>
</evidence>
<proteinExistence type="predicted"/>
<reference evidence="2 3" key="1">
    <citation type="submission" date="2022-05" db="EMBL/GenBank/DDBJ databases">
        <authorList>
            <consortium name="Genoscope - CEA"/>
            <person name="William W."/>
        </authorList>
    </citation>
    <scope>NUCLEOTIDE SEQUENCE [LARGE SCALE GENOMIC DNA]</scope>
</reference>
<dbReference type="Proteomes" id="UP001159405">
    <property type="component" value="Unassembled WGS sequence"/>
</dbReference>
<feature type="chain" id="PRO_5046727668" evidence="1">
    <location>
        <begin position="22"/>
        <end position="150"/>
    </location>
</feature>
<evidence type="ECO:0000313" key="3">
    <source>
        <dbReference type="Proteomes" id="UP001159405"/>
    </source>
</evidence>
<sequence length="150" mass="16758">MKPWPLDGLFFVIYAVGSVLAETPTSGNDIDTSGENNSTIKDTKMLFYVDLPRHASDTPPFLLIVSPTPPIQSVDAYVRTYVRSVNHSLYSFTRRIRISRLTTTPGSTTPTLYEQYLSDVVHKLHETFIALAAQLHEIHEAVKVKPALIS</sequence>
<gene>
    <name evidence="2" type="ORF">PLOB_00033219</name>
</gene>